<keyword evidence="3" id="KW-1185">Reference proteome</keyword>
<sequence>MNDFRFAVVQVSVIEQSPGQARSRAAQRKRLGESRSRAAQRKRLGESRSGAAEGERLGQELLQRLRGLGGLLFALRLRDAVSLVRRSRLRMRSSIVRLPMM</sequence>
<organism evidence="2 3">
    <name type="scientific">Nonomuraea polychroma</name>
    <dbReference type="NCBI Taxonomy" id="46176"/>
    <lineage>
        <taxon>Bacteria</taxon>
        <taxon>Bacillati</taxon>
        <taxon>Actinomycetota</taxon>
        <taxon>Actinomycetes</taxon>
        <taxon>Streptosporangiales</taxon>
        <taxon>Streptosporangiaceae</taxon>
        <taxon>Nonomuraea</taxon>
    </lineage>
</organism>
<evidence type="ECO:0000313" key="2">
    <source>
        <dbReference type="EMBL" id="RVX46325.1"/>
    </source>
</evidence>
<gene>
    <name evidence="2" type="ORF">EDD27_9201</name>
</gene>
<accession>A0A438ML52</accession>
<evidence type="ECO:0000256" key="1">
    <source>
        <dbReference type="SAM" id="MobiDB-lite"/>
    </source>
</evidence>
<dbReference type="AlphaFoldDB" id="A0A438ML52"/>
<evidence type="ECO:0000313" key="3">
    <source>
        <dbReference type="Proteomes" id="UP000284824"/>
    </source>
</evidence>
<protein>
    <submittedName>
        <fullName evidence="2">Uncharacterized protein</fullName>
    </submittedName>
</protein>
<comment type="caution">
    <text evidence="2">The sequence shown here is derived from an EMBL/GenBank/DDBJ whole genome shotgun (WGS) entry which is preliminary data.</text>
</comment>
<feature type="region of interest" description="Disordered" evidence="1">
    <location>
        <begin position="19"/>
        <end position="53"/>
    </location>
</feature>
<name>A0A438ML52_9ACTN</name>
<reference evidence="2 3" key="1">
    <citation type="submission" date="2019-01" db="EMBL/GenBank/DDBJ databases">
        <title>Sequencing the genomes of 1000 actinobacteria strains.</title>
        <authorList>
            <person name="Klenk H.-P."/>
        </authorList>
    </citation>
    <scope>NUCLEOTIDE SEQUENCE [LARGE SCALE GENOMIC DNA]</scope>
    <source>
        <strain evidence="2 3">DSM 43925</strain>
    </source>
</reference>
<proteinExistence type="predicted"/>
<dbReference type="Proteomes" id="UP000284824">
    <property type="component" value="Unassembled WGS sequence"/>
</dbReference>
<dbReference type="EMBL" id="SAUN01000001">
    <property type="protein sequence ID" value="RVX46325.1"/>
    <property type="molecule type" value="Genomic_DNA"/>
</dbReference>